<reference evidence="3" key="1">
    <citation type="submission" date="2022-10" db="EMBL/GenBank/DDBJ databases">
        <title>Comparative genomics and taxonomic characterization of three novel marine species of genus Reichenbachiella exhibiting antioxidant and polysaccharide degradation activities.</title>
        <authorList>
            <person name="Muhammad N."/>
            <person name="Lee Y.-J."/>
            <person name="Ko J."/>
            <person name="Kim S.-G."/>
        </authorList>
    </citation>
    <scope>NUCLEOTIDE SEQUENCE</scope>
    <source>
        <strain evidence="3">Wsw4-B4</strain>
    </source>
</reference>
<keyword evidence="2" id="KW-0472">Membrane</keyword>
<feature type="transmembrane region" description="Helical" evidence="2">
    <location>
        <begin position="42"/>
        <end position="63"/>
    </location>
</feature>
<dbReference type="Proteomes" id="UP001062165">
    <property type="component" value="Chromosome"/>
</dbReference>
<evidence type="ECO:0000256" key="2">
    <source>
        <dbReference type="SAM" id="Phobius"/>
    </source>
</evidence>
<evidence type="ECO:0000313" key="3">
    <source>
        <dbReference type="EMBL" id="UXX78389.1"/>
    </source>
</evidence>
<proteinExistence type="predicted"/>
<name>A0ABY6CWT9_9BACT</name>
<keyword evidence="4" id="KW-1185">Reference proteome</keyword>
<evidence type="ECO:0000256" key="1">
    <source>
        <dbReference type="SAM" id="MobiDB-lite"/>
    </source>
</evidence>
<dbReference type="EMBL" id="CP106735">
    <property type="protein sequence ID" value="UXX78389.1"/>
    <property type="molecule type" value="Genomic_DNA"/>
</dbReference>
<keyword evidence="2" id="KW-1133">Transmembrane helix</keyword>
<evidence type="ECO:0000313" key="4">
    <source>
        <dbReference type="Proteomes" id="UP001062165"/>
    </source>
</evidence>
<organism evidence="3 4">
    <name type="scientific">Reichenbachiella carrageenanivorans</name>
    <dbReference type="NCBI Taxonomy" id="2979869"/>
    <lineage>
        <taxon>Bacteria</taxon>
        <taxon>Pseudomonadati</taxon>
        <taxon>Bacteroidota</taxon>
        <taxon>Cytophagia</taxon>
        <taxon>Cytophagales</taxon>
        <taxon>Reichenbachiellaceae</taxon>
        <taxon>Reichenbachiella</taxon>
    </lineage>
</organism>
<protein>
    <submittedName>
        <fullName evidence="3">Uncharacterized protein</fullName>
    </submittedName>
</protein>
<gene>
    <name evidence="3" type="ORF">N7E81_13590</name>
</gene>
<accession>A0ABY6CWT9</accession>
<keyword evidence="2" id="KW-0812">Transmembrane</keyword>
<dbReference type="RefSeq" id="WP_263050135.1">
    <property type="nucleotide sequence ID" value="NZ_CP106735.1"/>
</dbReference>
<sequence>MEARQTDKLFRDKLKSATTTPQAASWDRLEAMLEEKEKTGFYLWRVVVMLVLLIVSVGVVIFWSRESEIPVEVIAVEQPSETIKDSRRVIPLAIDTSKVAIKEVISPSVDGVKTSDHPRKKTTERVTQEHREVTPIRIEKEELPLAQVEVPQDTIVEPVKKKYKSIRITYKRGGQKEMLAKVDTVAGSKVKDFWAQTREINPADMWADIREAKDNLFQRNSRKNNVKNLNK</sequence>
<feature type="region of interest" description="Disordered" evidence="1">
    <location>
        <begin position="110"/>
        <end position="130"/>
    </location>
</feature>
<feature type="compositionally biased region" description="Basic and acidic residues" evidence="1">
    <location>
        <begin position="113"/>
        <end position="130"/>
    </location>
</feature>